<feature type="transmembrane region" description="Helical" evidence="1">
    <location>
        <begin position="35"/>
        <end position="54"/>
    </location>
</feature>
<dbReference type="EMBL" id="RBOW01001017">
    <property type="protein sequence ID" value="RMN17102.1"/>
    <property type="molecule type" value="Genomic_DNA"/>
</dbReference>
<feature type="transmembrane region" description="Helical" evidence="1">
    <location>
        <begin position="12"/>
        <end position="29"/>
    </location>
</feature>
<proteinExistence type="predicted"/>
<keyword evidence="1" id="KW-0472">Membrane</keyword>
<dbReference type="Proteomes" id="UP000269335">
    <property type="component" value="Unassembled WGS sequence"/>
</dbReference>
<evidence type="ECO:0000313" key="3">
    <source>
        <dbReference type="EMBL" id="RMN76667.1"/>
    </source>
</evidence>
<accession>A0A3M3K1X9</accession>
<evidence type="ECO:0000313" key="2">
    <source>
        <dbReference type="EMBL" id="RMN17102.1"/>
    </source>
</evidence>
<name>A0A3M3K1X9_PSECA</name>
<evidence type="ECO:0000313" key="4">
    <source>
        <dbReference type="Proteomes" id="UP000269335"/>
    </source>
</evidence>
<evidence type="ECO:0000256" key="1">
    <source>
        <dbReference type="SAM" id="Phobius"/>
    </source>
</evidence>
<dbReference type="AlphaFoldDB" id="A0A3M3K1X9"/>
<keyword evidence="1" id="KW-1133">Transmembrane helix</keyword>
<evidence type="ECO:0000313" key="5">
    <source>
        <dbReference type="Proteomes" id="UP000281372"/>
    </source>
</evidence>
<dbReference type="Proteomes" id="UP000281372">
    <property type="component" value="Unassembled WGS sequence"/>
</dbReference>
<protein>
    <submittedName>
        <fullName evidence="2">Uncharacterized protein</fullName>
    </submittedName>
</protein>
<gene>
    <name evidence="3" type="ORF">ALQ53_200002</name>
    <name evidence="2" type="ORF">ALQ64_03169</name>
</gene>
<dbReference type="EMBL" id="RBPH01000255">
    <property type="protein sequence ID" value="RMN76667.1"/>
    <property type="molecule type" value="Genomic_DNA"/>
</dbReference>
<organism evidence="2 5">
    <name type="scientific">Pseudomonas cannabina</name>
    <dbReference type="NCBI Taxonomy" id="86840"/>
    <lineage>
        <taxon>Bacteria</taxon>
        <taxon>Pseudomonadati</taxon>
        <taxon>Pseudomonadota</taxon>
        <taxon>Gammaproteobacteria</taxon>
        <taxon>Pseudomonadales</taxon>
        <taxon>Pseudomonadaceae</taxon>
        <taxon>Pseudomonas</taxon>
    </lineage>
</organism>
<sequence length="68" mass="7572">MKINQLRKRIVNVLLIIGAVIWAAMAYTGCSATAIALALTPEIIGIIWMVTVISKSNWWDSELKSRID</sequence>
<dbReference type="RefSeq" id="WP_057414334.1">
    <property type="nucleotide sequence ID" value="NZ_RBOW01001017.1"/>
</dbReference>
<comment type="caution">
    <text evidence="2">The sequence shown here is derived from an EMBL/GenBank/DDBJ whole genome shotgun (WGS) entry which is preliminary data.</text>
</comment>
<keyword evidence="1" id="KW-0812">Transmembrane</keyword>
<reference evidence="4 5" key="1">
    <citation type="submission" date="2018-08" db="EMBL/GenBank/DDBJ databases">
        <title>Recombination of ecologically and evolutionarily significant loci maintains genetic cohesion in the Pseudomonas syringae species complex.</title>
        <authorList>
            <person name="Dillon M."/>
            <person name="Thakur S."/>
            <person name="Almeida R.N.D."/>
            <person name="Weir B.S."/>
            <person name="Guttman D.S."/>
        </authorList>
    </citation>
    <scope>NUCLEOTIDE SEQUENCE [LARGE SCALE GENOMIC DNA]</scope>
    <source>
        <strain evidence="3 4">ICMP 15201</strain>
        <strain evidence="2 5">ICMP 2821</strain>
    </source>
</reference>